<protein>
    <submittedName>
        <fullName evidence="1">Uncharacterized protein</fullName>
    </submittedName>
</protein>
<dbReference type="EMBL" id="MN740867">
    <property type="protein sequence ID" value="QHU15731.1"/>
    <property type="molecule type" value="Genomic_DNA"/>
</dbReference>
<organism evidence="1">
    <name type="scientific">viral metagenome</name>
    <dbReference type="NCBI Taxonomy" id="1070528"/>
    <lineage>
        <taxon>unclassified sequences</taxon>
        <taxon>metagenomes</taxon>
        <taxon>organismal metagenomes</taxon>
    </lineage>
</organism>
<name>A0A6C0KEV7_9ZZZZ</name>
<evidence type="ECO:0000313" key="1">
    <source>
        <dbReference type="EMBL" id="QHU15731.1"/>
    </source>
</evidence>
<proteinExistence type="predicted"/>
<sequence length="167" mass="19510">MYTLSGETAGHYVIEDLYTRITLPSHNEYNDDEKSIVHTFRMSYYRPNWMTDVTSVVFYVVWKGVDDYEYSVDTKVWYQSLEEMVTSIQPDLTPFRSTLTLKTLSGDMLTLDIDYSDIHRMPHQQIQKFIRDQGMKGEVCVFGDDGVVKNLENEVLPRNSEMNVLVQ</sequence>
<reference evidence="1" key="1">
    <citation type="journal article" date="2020" name="Nature">
        <title>Giant virus diversity and host interactions through global metagenomics.</title>
        <authorList>
            <person name="Schulz F."/>
            <person name="Roux S."/>
            <person name="Paez-Espino D."/>
            <person name="Jungbluth S."/>
            <person name="Walsh D.A."/>
            <person name="Denef V.J."/>
            <person name="McMahon K.D."/>
            <person name="Konstantinidis K.T."/>
            <person name="Eloe-Fadrosh E.A."/>
            <person name="Kyrpides N.C."/>
            <person name="Woyke T."/>
        </authorList>
    </citation>
    <scope>NUCLEOTIDE SEQUENCE</scope>
    <source>
        <strain evidence="1">GVMAG-S-3300010158-109</strain>
    </source>
</reference>
<accession>A0A6C0KEV7</accession>
<dbReference type="AlphaFoldDB" id="A0A6C0KEV7"/>